<gene>
    <name evidence="10" type="primary">araG_2</name>
    <name evidence="10" type="ORF">NCTC10005_03804</name>
</gene>
<reference evidence="10 11" key="1">
    <citation type="submission" date="2018-06" db="EMBL/GenBank/DDBJ databases">
        <authorList>
            <consortium name="Pathogen Informatics"/>
            <person name="Doyle S."/>
        </authorList>
    </citation>
    <scope>NUCLEOTIDE SEQUENCE [LARGE SCALE GENOMIC DNA]</scope>
    <source>
        <strain evidence="10 11">NCTC10005</strain>
    </source>
</reference>
<protein>
    <submittedName>
        <fullName evidence="10">L-arabinose transporter ATP-binding protein</fullName>
        <ecNumber evidence="10">3.6.3.17</ecNumber>
    </submittedName>
</protein>
<dbReference type="Gene3D" id="3.40.50.300">
    <property type="entry name" value="P-loop containing nucleotide triphosphate hydrolases"/>
    <property type="match status" value="1"/>
</dbReference>
<dbReference type="EC" id="3.6.3.17" evidence="10"/>
<dbReference type="PANTHER" id="PTHR43790">
    <property type="entry name" value="CARBOHYDRATE TRANSPORT ATP-BINDING PROTEIN MG119-RELATED"/>
    <property type="match status" value="1"/>
</dbReference>
<dbReference type="InterPro" id="IPR050107">
    <property type="entry name" value="ABC_carbohydrate_import_ATPase"/>
</dbReference>
<keyword evidence="6" id="KW-0547">Nucleotide-binding</keyword>
<proteinExistence type="predicted"/>
<evidence type="ECO:0000256" key="6">
    <source>
        <dbReference type="ARBA" id="ARBA00022741"/>
    </source>
</evidence>
<sequence>MNLSGGNQQKAILGRWLSEDMKVILLDEPTRGIDVGAKHEIYNVIYELAKRGVAVLFASSDLPEVLGVADRIVVMREGEIAGELLHEQANEQQALSLAMPKVSQAVA</sequence>
<evidence type="ECO:0000256" key="5">
    <source>
        <dbReference type="ARBA" id="ARBA00022737"/>
    </source>
</evidence>
<dbReference type="Proteomes" id="UP000255106">
    <property type="component" value="Unassembled WGS sequence"/>
</dbReference>
<evidence type="ECO:0000256" key="9">
    <source>
        <dbReference type="ARBA" id="ARBA00023136"/>
    </source>
</evidence>
<evidence type="ECO:0000256" key="1">
    <source>
        <dbReference type="ARBA" id="ARBA00022448"/>
    </source>
</evidence>
<dbReference type="PANTHER" id="PTHR43790:SF6">
    <property type="entry name" value="ARABINOSE IMPORT ATP-BINDING PROTEIN ARAG"/>
    <property type="match status" value="1"/>
</dbReference>
<dbReference type="EMBL" id="UGJB01000004">
    <property type="protein sequence ID" value="STQ11037.1"/>
    <property type="molecule type" value="Genomic_DNA"/>
</dbReference>
<keyword evidence="5" id="KW-0677">Repeat</keyword>
<keyword evidence="2" id="KW-1003">Cell membrane</keyword>
<dbReference type="GO" id="GO:0016787">
    <property type="term" value="F:hydrolase activity"/>
    <property type="evidence" value="ECO:0007669"/>
    <property type="project" value="UniProtKB-KW"/>
</dbReference>
<accession>A0A157WJ87</accession>
<keyword evidence="1" id="KW-0813">Transport</keyword>
<dbReference type="InterPro" id="IPR027417">
    <property type="entry name" value="P-loop_NTPase"/>
</dbReference>
<evidence type="ECO:0000256" key="2">
    <source>
        <dbReference type="ARBA" id="ARBA00022475"/>
    </source>
</evidence>
<evidence type="ECO:0000313" key="10">
    <source>
        <dbReference type="EMBL" id="STQ11037.1"/>
    </source>
</evidence>
<evidence type="ECO:0000256" key="4">
    <source>
        <dbReference type="ARBA" id="ARBA00022597"/>
    </source>
</evidence>
<keyword evidence="8" id="KW-1278">Translocase</keyword>
<dbReference type="GO" id="GO:0005524">
    <property type="term" value="F:ATP binding"/>
    <property type="evidence" value="ECO:0007669"/>
    <property type="project" value="UniProtKB-KW"/>
</dbReference>
<evidence type="ECO:0000256" key="3">
    <source>
        <dbReference type="ARBA" id="ARBA00022519"/>
    </source>
</evidence>
<evidence type="ECO:0000313" key="11">
    <source>
        <dbReference type="Proteomes" id="UP000255106"/>
    </source>
</evidence>
<dbReference type="AlphaFoldDB" id="A0A157WJ87"/>
<keyword evidence="4" id="KW-0762">Sugar transport</keyword>
<evidence type="ECO:0000256" key="7">
    <source>
        <dbReference type="ARBA" id="ARBA00022840"/>
    </source>
</evidence>
<organism evidence="10 11">
    <name type="scientific">Enterobacter cloacae</name>
    <dbReference type="NCBI Taxonomy" id="550"/>
    <lineage>
        <taxon>Bacteria</taxon>
        <taxon>Pseudomonadati</taxon>
        <taxon>Pseudomonadota</taxon>
        <taxon>Gammaproteobacteria</taxon>
        <taxon>Enterobacterales</taxon>
        <taxon>Enterobacteriaceae</taxon>
        <taxon>Enterobacter</taxon>
        <taxon>Enterobacter cloacae complex</taxon>
    </lineage>
</organism>
<keyword evidence="3" id="KW-0997">Cell inner membrane</keyword>
<keyword evidence="10" id="KW-0378">Hydrolase</keyword>
<name>A0A157WJ87_ENTCL</name>
<dbReference type="SUPFAM" id="SSF52540">
    <property type="entry name" value="P-loop containing nucleoside triphosphate hydrolases"/>
    <property type="match status" value="1"/>
</dbReference>
<evidence type="ECO:0000256" key="8">
    <source>
        <dbReference type="ARBA" id="ARBA00022967"/>
    </source>
</evidence>
<keyword evidence="7 10" id="KW-0067">ATP-binding</keyword>
<keyword evidence="9" id="KW-0472">Membrane</keyword>